<keyword evidence="3" id="KW-0173">Coenzyme A biosynthesis</keyword>
<gene>
    <name evidence="3 5" type="primary">coaE</name>
    <name evidence="5" type="ORF">NC661_02435</name>
</gene>
<keyword evidence="3 5" id="KW-0418">Kinase</keyword>
<comment type="pathway">
    <text evidence="3">Cofactor biosynthesis; coenzyme A biosynthesis; CoA from (R)-pantothenate: step 5/5.</text>
</comment>
<evidence type="ECO:0000256" key="3">
    <source>
        <dbReference type="HAMAP-Rule" id="MF_00376"/>
    </source>
</evidence>
<comment type="caution">
    <text evidence="3">Lacks conserved residue(s) required for the propagation of feature annotation.</text>
</comment>
<dbReference type="InterPro" id="IPR027417">
    <property type="entry name" value="P-loop_NTPase"/>
</dbReference>
<dbReference type="GO" id="GO:0005737">
    <property type="term" value="C:cytoplasm"/>
    <property type="evidence" value="ECO:0007669"/>
    <property type="project" value="UniProtKB-SubCell"/>
</dbReference>
<dbReference type="AlphaFoldDB" id="A0A9X3WIP6"/>
<dbReference type="CDD" id="cd02022">
    <property type="entry name" value="DPCK"/>
    <property type="match status" value="1"/>
</dbReference>
<keyword evidence="3" id="KW-0963">Cytoplasm</keyword>
<dbReference type="Proteomes" id="UP001145072">
    <property type="component" value="Unassembled WGS sequence"/>
</dbReference>
<dbReference type="Pfam" id="PF01121">
    <property type="entry name" value="CoaE"/>
    <property type="match status" value="1"/>
</dbReference>
<sequence>MFKAYDIPVIDADLIAREVVEPGETAFENIIKVFGEDLIDVNQQLNRKKLGQIVFSDKEKLEQLNQIVHPAIRERMIERKKELLEQGATTIVFDIPLLFEKNLTFLVEKTLVVYVDESIQLKRLMDRDQSSEEEALKRIQSQIPTKEKAKMADEVIDNSGTIDESRRQLEDILRKWNVI</sequence>
<accession>A0A9X3WIP6</accession>
<evidence type="ECO:0000256" key="4">
    <source>
        <dbReference type="NCBIfam" id="TIGR00152"/>
    </source>
</evidence>
<comment type="function">
    <text evidence="3">Catalyzes the phosphorylation of the 3'-hydroxyl group of dephosphocoenzyme A to form coenzyme A.</text>
</comment>
<organism evidence="5 6">
    <name type="scientific">Aquibacillus koreensis</name>
    <dbReference type="NCBI Taxonomy" id="279446"/>
    <lineage>
        <taxon>Bacteria</taxon>
        <taxon>Bacillati</taxon>
        <taxon>Bacillota</taxon>
        <taxon>Bacilli</taxon>
        <taxon>Bacillales</taxon>
        <taxon>Bacillaceae</taxon>
        <taxon>Aquibacillus</taxon>
    </lineage>
</organism>
<dbReference type="InterPro" id="IPR001977">
    <property type="entry name" value="Depp_CoAkinase"/>
</dbReference>
<comment type="caution">
    <text evidence="5">The sequence shown here is derived from an EMBL/GenBank/DDBJ whole genome shotgun (WGS) entry which is preliminary data.</text>
</comment>
<comment type="catalytic activity">
    <reaction evidence="3">
        <text>3'-dephospho-CoA + ATP = ADP + CoA + H(+)</text>
        <dbReference type="Rhea" id="RHEA:18245"/>
        <dbReference type="ChEBI" id="CHEBI:15378"/>
        <dbReference type="ChEBI" id="CHEBI:30616"/>
        <dbReference type="ChEBI" id="CHEBI:57287"/>
        <dbReference type="ChEBI" id="CHEBI:57328"/>
        <dbReference type="ChEBI" id="CHEBI:456216"/>
        <dbReference type="EC" id="2.7.1.24"/>
    </reaction>
</comment>
<comment type="subcellular location">
    <subcellularLocation>
        <location evidence="3">Cytoplasm</location>
    </subcellularLocation>
</comment>
<keyword evidence="1 3" id="KW-0547">Nucleotide-binding</keyword>
<dbReference type="NCBIfam" id="TIGR00152">
    <property type="entry name" value="dephospho-CoA kinase"/>
    <property type="match status" value="1"/>
</dbReference>
<reference evidence="5" key="1">
    <citation type="submission" date="2022-06" db="EMBL/GenBank/DDBJ databases">
        <title>Aquibacillus sp. a new bacterium isolated from soil saline samples.</title>
        <authorList>
            <person name="Galisteo C."/>
            <person name="De La Haba R."/>
            <person name="Sanchez-Porro C."/>
            <person name="Ventosa A."/>
        </authorList>
    </citation>
    <scope>NUCLEOTIDE SEQUENCE</scope>
    <source>
        <strain evidence="5">JCM 12387</strain>
    </source>
</reference>
<evidence type="ECO:0000313" key="5">
    <source>
        <dbReference type="EMBL" id="MDC3419235.1"/>
    </source>
</evidence>
<dbReference type="GO" id="GO:0005524">
    <property type="term" value="F:ATP binding"/>
    <property type="evidence" value="ECO:0007669"/>
    <property type="project" value="UniProtKB-UniRule"/>
</dbReference>
<keyword evidence="2 3" id="KW-0067">ATP-binding</keyword>
<evidence type="ECO:0000256" key="2">
    <source>
        <dbReference type="ARBA" id="ARBA00022840"/>
    </source>
</evidence>
<evidence type="ECO:0000313" key="6">
    <source>
        <dbReference type="Proteomes" id="UP001145072"/>
    </source>
</evidence>
<keyword evidence="3 5" id="KW-0808">Transferase</keyword>
<dbReference type="EC" id="2.7.1.24" evidence="3 4"/>
<dbReference type="PROSITE" id="PS51219">
    <property type="entry name" value="DPCK"/>
    <property type="match status" value="1"/>
</dbReference>
<protein>
    <recommendedName>
        <fullName evidence="3 4">Dephospho-CoA kinase</fullName>
        <ecNumber evidence="3 4">2.7.1.24</ecNumber>
    </recommendedName>
    <alternativeName>
        <fullName evidence="3">Dephosphocoenzyme A kinase</fullName>
    </alternativeName>
</protein>
<dbReference type="EMBL" id="JAMQJZ010000001">
    <property type="protein sequence ID" value="MDC3419235.1"/>
    <property type="molecule type" value="Genomic_DNA"/>
</dbReference>
<keyword evidence="6" id="KW-1185">Reference proteome</keyword>
<dbReference type="HAMAP" id="MF_00376">
    <property type="entry name" value="Dephospho_CoA_kinase"/>
    <property type="match status" value="1"/>
</dbReference>
<dbReference type="GO" id="GO:0015937">
    <property type="term" value="P:coenzyme A biosynthetic process"/>
    <property type="evidence" value="ECO:0007669"/>
    <property type="project" value="UniProtKB-UniRule"/>
</dbReference>
<proteinExistence type="inferred from homology"/>
<dbReference type="SUPFAM" id="SSF52540">
    <property type="entry name" value="P-loop containing nucleoside triphosphate hydrolases"/>
    <property type="match status" value="1"/>
</dbReference>
<dbReference type="PANTHER" id="PTHR10695:SF46">
    <property type="entry name" value="BIFUNCTIONAL COENZYME A SYNTHASE-RELATED"/>
    <property type="match status" value="1"/>
</dbReference>
<evidence type="ECO:0000256" key="1">
    <source>
        <dbReference type="ARBA" id="ARBA00022741"/>
    </source>
</evidence>
<dbReference type="PANTHER" id="PTHR10695">
    <property type="entry name" value="DEPHOSPHO-COA KINASE-RELATED"/>
    <property type="match status" value="1"/>
</dbReference>
<name>A0A9X3WIP6_9BACI</name>
<dbReference type="Gene3D" id="3.40.50.300">
    <property type="entry name" value="P-loop containing nucleotide triphosphate hydrolases"/>
    <property type="match status" value="1"/>
</dbReference>
<comment type="similarity">
    <text evidence="3">Belongs to the CoaE family.</text>
</comment>
<dbReference type="GO" id="GO:0004140">
    <property type="term" value="F:dephospho-CoA kinase activity"/>
    <property type="evidence" value="ECO:0007669"/>
    <property type="project" value="UniProtKB-UniRule"/>
</dbReference>